<evidence type="ECO:0000313" key="3">
    <source>
        <dbReference type="EMBL" id="KAK2194946.1"/>
    </source>
</evidence>
<feature type="chain" id="PRO_5042442623" evidence="2">
    <location>
        <begin position="20"/>
        <end position="228"/>
    </location>
</feature>
<feature type="signal peptide" evidence="2">
    <location>
        <begin position="1"/>
        <end position="19"/>
    </location>
</feature>
<keyword evidence="1" id="KW-0472">Membrane</keyword>
<keyword evidence="1" id="KW-1133">Transmembrane helix</keyword>
<evidence type="ECO:0000313" key="5">
    <source>
        <dbReference type="Proteomes" id="UP001214638"/>
    </source>
</evidence>
<comment type="caution">
    <text evidence="4">The sequence shown here is derived from an EMBL/GenBank/DDBJ whole genome shotgun (WGS) entry which is preliminary data.</text>
</comment>
<dbReference type="KEGG" id="bdw:94335432"/>
<accession>A0AAD9UQR4</accession>
<dbReference type="EMBL" id="JALLKP010000001">
    <property type="protein sequence ID" value="KAK2198129.1"/>
    <property type="molecule type" value="Genomic_DNA"/>
</dbReference>
<dbReference type="GeneID" id="94335432"/>
<keyword evidence="2" id="KW-0732">Signal</keyword>
<dbReference type="EMBL" id="JALLKP010000021">
    <property type="protein sequence ID" value="KAK2194946.1"/>
    <property type="molecule type" value="Genomic_DNA"/>
</dbReference>
<reference evidence="4" key="1">
    <citation type="journal article" date="2023" name="Nat. Microbiol.">
        <title>Babesia duncani multi-omics identifies virulence factors and drug targets.</title>
        <authorList>
            <person name="Singh P."/>
            <person name="Lonardi S."/>
            <person name="Liang Q."/>
            <person name="Vydyam P."/>
            <person name="Khabirova E."/>
            <person name="Fang T."/>
            <person name="Gihaz S."/>
            <person name="Thekkiniath J."/>
            <person name="Munshi M."/>
            <person name="Abel S."/>
            <person name="Ciampossin L."/>
            <person name="Batugedara G."/>
            <person name="Gupta M."/>
            <person name="Lu X.M."/>
            <person name="Lenz T."/>
            <person name="Chakravarty S."/>
            <person name="Cornillot E."/>
            <person name="Hu Y."/>
            <person name="Ma W."/>
            <person name="Gonzalez L.M."/>
            <person name="Sanchez S."/>
            <person name="Estrada K."/>
            <person name="Sanchez-Flores A."/>
            <person name="Montero E."/>
            <person name="Harb O.S."/>
            <person name="Le Roch K.G."/>
            <person name="Mamoun C.B."/>
        </authorList>
    </citation>
    <scope>NUCLEOTIDE SEQUENCE</scope>
    <source>
        <strain evidence="4">WA1</strain>
    </source>
</reference>
<evidence type="ECO:0000313" key="4">
    <source>
        <dbReference type="EMBL" id="KAK2198129.1"/>
    </source>
</evidence>
<protein>
    <submittedName>
        <fullName evidence="4">Uncharacterized protein</fullName>
    </submittedName>
</protein>
<sequence>MQGLAVFVFLTQALNLVAGDQVPSIILSSRSIEANMTCTRFLDRFKKEQEDLLILVSISDMQAKPAFDESLSAKLHLDNYQKVEDNCTVFNQVLADLAKNVWIKRAKSLDSLDIAKSGLWIFDAPFDALAIDKLGTVATKVLPNRHVTIIVSNCQIRTPVSAGKVHEANKRIEKVGKQEILMTPAMLQHLMITGVFVSIALVGFMWAFSIRIPESLLNPQGPAKARIN</sequence>
<feature type="transmembrane region" description="Helical" evidence="1">
    <location>
        <begin position="186"/>
        <end position="208"/>
    </location>
</feature>
<gene>
    <name evidence="4" type="ORF">BdWA1_001134</name>
    <name evidence="3" type="ORF">BdWA1_003575</name>
</gene>
<proteinExistence type="predicted"/>
<dbReference type="RefSeq" id="XP_067804971.1">
    <property type="nucleotide sequence ID" value="XM_067946180.1"/>
</dbReference>
<keyword evidence="5" id="KW-1185">Reference proteome</keyword>
<organism evidence="4 5">
    <name type="scientific">Babesia duncani</name>
    <dbReference type="NCBI Taxonomy" id="323732"/>
    <lineage>
        <taxon>Eukaryota</taxon>
        <taxon>Sar</taxon>
        <taxon>Alveolata</taxon>
        <taxon>Apicomplexa</taxon>
        <taxon>Aconoidasida</taxon>
        <taxon>Piroplasmida</taxon>
        <taxon>Babesiidae</taxon>
        <taxon>Babesia</taxon>
    </lineage>
</organism>
<evidence type="ECO:0000256" key="1">
    <source>
        <dbReference type="SAM" id="Phobius"/>
    </source>
</evidence>
<name>A0AAD9UQR4_9APIC</name>
<dbReference type="Proteomes" id="UP001214638">
    <property type="component" value="Unassembled WGS sequence"/>
</dbReference>
<evidence type="ECO:0000256" key="2">
    <source>
        <dbReference type="SAM" id="SignalP"/>
    </source>
</evidence>
<dbReference type="AlphaFoldDB" id="A0AAD9UQR4"/>
<keyword evidence="1" id="KW-0812">Transmembrane</keyword>